<keyword evidence="2" id="KW-1133">Transmembrane helix</keyword>
<gene>
    <name evidence="3" type="ORF">TeGR_g2699</name>
</gene>
<keyword evidence="4" id="KW-1185">Reference proteome</keyword>
<evidence type="ECO:0000256" key="2">
    <source>
        <dbReference type="SAM" id="Phobius"/>
    </source>
</evidence>
<dbReference type="Gene3D" id="3.40.50.150">
    <property type="entry name" value="Vaccinia Virus protein VP39"/>
    <property type="match status" value="1"/>
</dbReference>
<proteinExistence type="predicted"/>
<evidence type="ECO:0000313" key="4">
    <source>
        <dbReference type="Proteomes" id="UP001165060"/>
    </source>
</evidence>
<organism evidence="3 4">
    <name type="scientific">Tetraparma gracilis</name>
    <dbReference type="NCBI Taxonomy" id="2962635"/>
    <lineage>
        <taxon>Eukaryota</taxon>
        <taxon>Sar</taxon>
        <taxon>Stramenopiles</taxon>
        <taxon>Ochrophyta</taxon>
        <taxon>Bolidophyceae</taxon>
        <taxon>Parmales</taxon>
        <taxon>Triparmaceae</taxon>
        <taxon>Tetraparma</taxon>
    </lineage>
</organism>
<dbReference type="EMBL" id="BRYB01001915">
    <property type="protein sequence ID" value="GMI36261.1"/>
    <property type="molecule type" value="Genomic_DNA"/>
</dbReference>
<evidence type="ECO:0000256" key="1">
    <source>
        <dbReference type="SAM" id="MobiDB-lite"/>
    </source>
</evidence>
<feature type="region of interest" description="Disordered" evidence="1">
    <location>
        <begin position="47"/>
        <end position="80"/>
    </location>
</feature>
<feature type="compositionally biased region" description="Basic and acidic residues" evidence="1">
    <location>
        <begin position="299"/>
        <end position="309"/>
    </location>
</feature>
<feature type="compositionally biased region" description="Basic and acidic residues" evidence="1">
    <location>
        <begin position="66"/>
        <end position="80"/>
    </location>
</feature>
<dbReference type="InterPro" id="IPR029063">
    <property type="entry name" value="SAM-dependent_MTases_sf"/>
</dbReference>
<sequence length="360" mass="38760">MSALYIPLPNSPSPIYPSSSSSPLPPAALVYVFQSKGRGNKRKLYERARVVEDPAHATSNSNNNEDPPHKPDPDRRVEVRYSRGSRFSVRRRMLAPVLEPGMGEPGMGEWEPLFELPGGDTGFWVRPEEPPRRPPVLVLVSNETDLYRSLLCVHTTASDRFLEVGSDLGFCTAAVHRSLSSPQPGRAPESKLPAPLPLGRPAVLGVDISEESLAASRASFPHVPFANVNALAEDGLAALPALFEEHLGGAPTVVAVDINGTREVKAVRACVAAAVGGWGGRFPPPRLVVVKARSLHRELAGGDGRDTRKEARKRRSEGGGAEPEPGPAPEARAAGRKVAALTFALAAAAIAWRYWRRRTK</sequence>
<accession>A0ABQ6N050</accession>
<name>A0ABQ6N050_9STRA</name>
<protein>
    <recommendedName>
        <fullName evidence="5">Methyltransferase domain-containing protein</fullName>
    </recommendedName>
</protein>
<feature type="region of interest" description="Disordered" evidence="1">
    <location>
        <begin position="1"/>
        <end position="23"/>
    </location>
</feature>
<comment type="caution">
    <text evidence="3">The sequence shown here is derived from an EMBL/GenBank/DDBJ whole genome shotgun (WGS) entry which is preliminary data.</text>
</comment>
<reference evidence="3 4" key="1">
    <citation type="journal article" date="2023" name="Commun. Biol.">
        <title>Genome analysis of Parmales, the sister group of diatoms, reveals the evolutionary specialization of diatoms from phago-mixotrophs to photoautotrophs.</title>
        <authorList>
            <person name="Ban H."/>
            <person name="Sato S."/>
            <person name="Yoshikawa S."/>
            <person name="Yamada K."/>
            <person name="Nakamura Y."/>
            <person name="Ichinomiya M."/>
            <person name="Sato N."/>
            <person name="Blanc-Mathieu R."/>
            <person name="Endo H."/>
            <person name="Kuwata A."/>
            <person name="Ogata H."/>
        </authorList>
    </citation>
    <scope>NUCLEOTIDE SEQUENCE [LARGE SCALE GENOMIC DNA]</scope>
</reference>
<feature type="transmembrane region" description="Helical" evidence="2">
    <location>
        <begin position="338"/>
        <end position="355"/>
    </location>
</feature>
<keyword evidence="2" id="KW-0812">Transmembrane</keyword>
<dbReference type="Proteomes" id="UP001165060">
    <property type="component" value="Unassembled WGS sequence"/>
</dbReference>
<feature type="region of interest" description="Disordered" evidence="1">
    <location>
        <begin position="299"/>
        <end position="333"/>
    </location>
</feature>
<keyword evidence="2" id="KW-0472">Membrane</keyword>
<evidence type="ECO:0008006" key="5">
    <source>
        <dbReference type="Google" id="ProtNLM"/>
    </source>
</evidence>
<evidence type="ECO:0000313" key="3">
    <source>
        <dbReference type="EMBL" id="GMI36261.1"/>
    </source>
</evidence>